<dbReference type="Pfam" id="PF24681">
    <property type="entry name" value="Kelch_KLHDC2_KLHL20_DRC7"/>
    <property type="match status" value="1"/>
</dbReference>
<evidence type="ECO:0000256" key="3">
    <source>
        <dbReference type="SAM" id="MobiDB-lite"/>
    </source>
</evidence>
<dbReference type="Proteomes" id="UP001207654">
    <property type="component" value="Unassembled WGS sequence"/>
</dbReference>
<dbReference type="SUPFAM" id="SSF50965">
    <property type="entry name" value="Galactose oxidase, central domain"/>
    <property type="match status" value="1"/>
</dbReference>
<dbReference type="Gene3D" id="2.60.40.10">
    <property type="entry name" value="Immunoglobulins"/>
    <property type="match status" value="1"/>
</dbReference>
<dbReference type="PANTHER" id="PTHR46344:SF27">
    <property type="entry name" value="KELCH REPEAT SUPERFAMILY PROTEIN"/>
    <property type="match status" value="1"/>
</dbReference>
<dbReference type="InterPro" id="IPR013783">
    <property type="entry name" value="Ig-like_fold"/>
</dbReference>
<dbReference type="Pfam" id="PF01344">
    <property type="entry name" value="Kelch_1"/>
    <property type="match status" value="5"/>
</dbReference>
<accession>A0ABT3ZXE8</accession>
<dbReference type="Pfam" id="PF17957">
    <property type="entry name" value="Big_7"/>
    <property type="match status" value="1"/>
</dbReference>
<keyword evidence="1" id="KW-0880">Kelch repeat</keyword>
<keyword evidence="6" id="KW-1185">Reference proteome</keyword>
<proteinExistence type="predicted"/>
<name>A0ABT3ZXE8_9BACT</name>
<evidence type="ECO:0000256" key="4">
    <source>
        <dbReference type="SAM" id="SignalP"/>
    </source>
</evidence>
<dbReference type="SUPFAM" id="SSF117281">
    <property type="entry name" value="Kelch motif"/>
    <property type="match status" value="2"/>
</dbReference>
<feature type="region of interest" description="Disordered" evidence="3">
    <location>
        <begin position="23"/>
        <end position="55"/>
    </location>
</feature>
<gene>
    <name evidence="5" type="ORF">OV287_06190</name>
</gene>
<feature type="region of interest" description="Disordered" evidence="3">
    <location>
        <begin position="1262"/>
        <end position="1295"/>
    </location>
</feature>
<evidence type="ECO:0000313" key="6">
    <source>
        <dbReference type="Proteomes" id="UP001207654"/>
    </source>
</evidence>
<feature type="signal peptide" evidence="4">
    <location>
        <begin position="1"/>
        <end position="17"/>
    </location>
</feature>
<feature type="chain" id="PRO_5045760542" evidence="4">
    <location>
        <begin position="18"/>
        <end position="1505"/>
    </location>
</feature>
<dbReference type="InterPro" id="IPR011043">
    <property type="entry name" value="Gal_Oxase/kelch_b-propeller"/>
</dbReference>
<comment type="caution">
    <text evidence="5">The sequence shown here is derived from an EMBL/GenBank/DDBJ whole genome shotgun (WGS) entry which is preliminary data.</text>
</comment>
<evidence type="ECO:0000256" key="2">
    <source>
        <dbReference type="ARBA" id="ARBA00022737"/>
    </source>
</evidence>
<dbReference type="SMART" id="SM00612">
    <property type="entry name" value="Kelch"/>
    <property type="match status" value="13"/>
</dbReference>
<feature type="compositionally biased region" description="Polar residues" evidence="3">
    <location>
        <begin position="23"/>
        <end position="36"/>
    </location>
</feature>
<evidence type="ECO:0000256" key="1">
    <source>
        <dbReference type="ARBA" id="ARBA00022441"/>
    </source>
</evidence>
<feature type="compositionally biased region" description="Polar residues" evidence="3">
    <location>
        <begin position="1275"/>
        <end position="1295"/>
    </location>
</feature>
<organism evidence="5 6">
    <name type="scientific">Archangium lansingense</name>
    <dbReference type="NCBI Taxonomy" id="2995310"/>
    <lineage>
        <taxon>Bacteria</taxon>
        <taxon>Pseudomonadati</taxon>
        <taxon>Myxococcota</taxon>
        <taxon>Myxococcia</taxon>
        <taxon>Myxococcales</taxon>
        <taxon>Cystobacterineae</taxon>
        <taxon>Archangiaceae</taxon>
        <taxon>Archangium</taxon>
    </lineage>
</organism>
<dbReference type="InterPro" id="IPR037293">
    <property type="entry name" value="Gal_Oxidase_central_sf"/>
</dbReference>
<sequence length="1505" mass="153373">MHSFRPRILLLSFFALVACQSPLEPSSSDTPSTVQGWVQVGRSGDQQGTPPRSRPTLEALKDVRSREDDALALVQAYYPDLADGETAVPLEPEGALEVELPATEGQPMTLATRGHLFQVKALGVTGEQPTRRTVRGAAFYGPHHLWTPVGERTETHAGRWVTQRAEEYLVLPSGGQEHRARYDVSVPEGIVAVRDAQEYLEFLDANERPVLRMHYGVARDARGLSRQGETRLRGVVPTHREPARYALVDRTLSVELVLGLEGLSGPVVVDPGWSSTGAMAVARWNFATALLPNGKVLVAGGSNNSGYTATAELYDPASGSWSSAGSMSTVRADHTLSVLPNGKVLAAGGTTGGGSLATADVYDPATNTWTATGSMAVIRSKHTATVLPDGRVLIAGGFNGSNLSGAELYNPATGTWASTGNMPELHAQHIAVLLPNGKVLVAGGYGPSTTIITTAALYDPATGTWSSTGSMLNARRSPSGTLLPNGKVLVAGGYNSTASLSSAELYNPATGTWSATGSMTSPRAYCATALLPNGKVLAAGGNGTSNVALASTELYDSVTGTWTASTPLPLARTSPLATLLPDGRVLVVGGQGNGILKNADIFDPTSASQSQQIFLATAHASPTATLLRSGKVLVVGGRDATGNNAAPELVDPVNNSVSTTGAPVVSRNAHTATLLLDGSVLVTGGADSSGTTAFASAERYDPGTNAWIETGSLSTARSWHTATLLPDGRVLVAGGVDATGALVGSAELYDPATDTWSPTGALVQPREGHVALPLSNGKVLVTAGNGGAGVLGSAELYDPATGTWSLTGSLATARVGHTAVPLPTGQVLVAAGRDAAGTFLASAERYDPATGTWSAAGNLATARDNTSATLLLSGKVLVAGGRKDTAGTGLSSLELYDPKTNAWTVSSLTLVTSRGSHAAVLLPSGRALLLGGGSGGSLVTVATAYDDVGANEAWRPLLTQPELLTQGAAFTVTGTRFRGVSEASIGYYASSPTNYPSAVTLMPLGGGALTRLAPTGFSSTTVDAVAPGLRPGHYLLSFSVNGITGGKVVRLDAGTVTAPDVAFTTAEDTAVAVTLAGTSSLGQPLTYSVISSPVRGTLSGTAPNLTYTPAAGYYGSDSFQYQVSDGTGLAIGTISLMVTSVNDAPVARDVYVVATAGSPVGLTLSATDPDGDVLAYPVVTAPSYGTLSGTGPGLTYTPQSGYAGPDSFTYQATDGNLSSDVVTVAITVNAVNVPVVATALYDSGLKVPRCASSASSCGSGTLLDGRGPLGPEPNQPNTLGGTCPDGTSGTYHSTPSLDQLKVSTVDGSLLATGKTVKIEATVWAWLTGGLDTLDLYYSPRTTSPSWVRIGTFNVPTAGAQVVTATYTLPATALAGNHVIRGLFRYGGSPTGACMSNAYTDHDDLVFNVGAGDASAPTTALTAPTSGEVVGGSVNLTATASDNVGVTKVEFYDGANLLGIRTVAPYTYTWNTASAANGTHTLTSRAYDAAGNVGTSAAVTVTVDNG</sequence>
<dbReference type="InterPro" id="IPR006652">
    <property type="entry name" value="Kelch_1"/>
</dbReference>
<evidence type="ECO:0000313" key="5">
    <source>
        <dbReference type="EMBL" id="MCY1074069.1"/>
    </source>
</evidence>
<keyword evidence="4" id="KW-0732">Signal</keyword>
<keyword evidence="2" id="KW-0677">Repeat</keyword>
<dbReference type="Gene3D" id="2.60.40.3440">
    <property type="match status" value="2"/>
</dbReference>
<dbReference type="PANTHER" id="PTHR46344">
    <property type="entry name" value="OS02G0202900 PROTEIN"/>
    <property type="match status" value="1"/>
</dbReference>
<dbReference type="EMBL" id="JAPNKA010000001">
    <property type="protein sequence ID" value="MCY1074069.1"/>
    <property type="molecule type" value="Genomic_DNA"/>
</dbReference>
<protein>
    <submittedName>
        <fullName evidence="5">Ig-like domain-containing protein</fullName>
    </submittedName>
</protein>
<dbReference type="Pfam" id="PF17963">
    <property type="entry name" value="Big_9"/>
    <property type="match status" value="2"/>
</dbReference>
<reference evidence="5 6" key="1">
    <citation type="submission" date="2022-11" db="EMBL/GenBank/DDBJ databases">
        <title>Minimal conservation of predation-associated metabolite biosynthetic gene clusters underscores biosynthetic potential of Myxococcota including descriptions for ten novel species: Archangium lansinium sp. nov., Myxococcus landrumus sp. nov., Nannocystis bai.</title>
        <authorList>
            <person name="Ahearne A."/>
            <person name="Stevens C."/>
            <person name="Phillips K."/>
        </authorList>
    </citation>
    <scope>NUCLEOTIDE SEQUENCE [LARGE SCALE GENOMIC DNA]</scope>
    <source>
        <strain evidence="5 6">MIWBW</strain>
    </source>
</reference>
<dbReference type="Gene3D" id="2.130.10.80">
    <property type="entry name" value="Galactose oxidase/kelch, beta-propeller"/>
    <property type="match status" value="4"/>
</dbReference>
<dbReference type="InterPro" id="IPR015915">
    <property type="entry name" value="Kelch-typ_b-propeller"/>
</dbReference>
<dbReference type="RefSeq" id="WP_267533051.1">
    <property type="nucleotide sequence ID" value="NZ_JAPNKA010000001.1"/>
</dbReference>
<dbReference type="PROSITE" id="PS51257">
    <property type="entry name" value="PROKAR_LIPOPROTEIN"/>
    <property type="match status" value="1"/>
</dbReference>
<dbReference type="Gene3D" id="2.120.10.80">
    <property type="entry name" value="Kelch-type beta propeller"/>
    <property type="match status" value="2"/>
</dbReference>